<evidence type="ECO:0000313" key="2">
    <source>
        <dbReference type="EMBL" id="KAF6169135.1"/>
    </source>
</evidence>
<keyword evidence="3" id="KW-1185">Reference proteome</keyword>
<feature type="region of interest" description="Disordered" evidence="1">
    <location>
        <begin position="385"/>
        <end position="411"/>
    </location>
</feature>
<protein>
    <submittedName>
        <fullName evidence="2">Uncharacterized protein</fullName>
    </submittedName>
</protein>
<dbReference type="Proteomes" id="UP000541444">
    <property type="component" value="Unassembled WGS sequence"/>
</dbReference>
<evidence type="ECO:0000313" key="3">
    <source>
        <dbReference type="Proteomes" id="UP000541444"/>
    </source>
</evidence>
<reference evidence="2 3" key="1">
    <citation type="journal article" date="2020" name="IScience">
        <title>Genome Sequencing of the Endangered Kingdonia uniflora (Circaeasteraceae, Ranunculales) Reveals Potential Mechanisms of Evolutionary Specialization.</title>
        <authorList>
            <person name="Sun Y."/>
            <person name="Deng T."/>
            <person name="Zhang A."/>
            <person name="Moore M.J."/>
            <person name="Landis J.B."/>
            <person name="Lin N."/>
            <person name="Zhang H."/>
            <person name="Zhang X."/>
            <person name="Huang J."/>
            <person name="Zhang X."/>
            <person name="Sun H."/>
            <person name="Wang H."/>
        </authorList>
    </citation>
    <scope>NUCLEOTIDE SEQUENCE [LARGE SCALE GENOMIC DNA]</scope>
    <source>
        <strain evidence="2">TB1705</strain>
        <tissue evidence="2">Leaf</tissue>
    </source>
</reference>
<dbReference type="EMBL" id="JACGCM010000671">
    <property type="protein sequence ID" value="KAF6169135.1"/>
    <property type="molecule type" value="Genomic_DNA"/>
</dbReference>
<evidence type="ECO:0000256" key="1">
    <source>
        <dbReference type="SAM" id="MobiDB-lite"/>
    </source>
</evidence>
<name>A0A7J7NPM0_9MAGN</name>
<feature type="compositionally biased region" description="Basic and acidic residues" evidence="1">
    <location>
        <begin position="387"/>
        <end position="411"/>
    </location>
</feature>
<sequence length="411" mass="46233">MERWQKNMLNNEESCNNGNVVLSKRYKAYDMESEKDASVLESRMVRVGKGEKNEEDNSKDVLQFYGVKNFKASGGSHFCASVTRRCFFDLNSGGQTWNDNIIWVKGVKSAVERKESLLDEVVEEETELKLVLGELGLSRKKKVKSRSRKVVKAQSTRSMTSVDGGKRQLSIDEIKKALPASGTTVSGEVIQGKRRWVEPLGNSGEKVVEGQLQVEAKANLDETVEERDILGRHLMLKGYSQEEVDAIKADTYAEEEEEEAEVLVVADGLDGVSPQTILDNQGDDVELPEGGSEKAVREMSLRINDQESGLSRERETSKSLLSVRAELQVELDASRAREGYALMCNWEFVKQFDRMKEANENRDDQYVKACFRLEKLNQTVSDQTLQVEEKDSGIKKGLEDLSETTEHAENL</sequence>
<organism evidence="2 3">
    <name type="scientific">Kingdonia uniflora</name>
    <dbReference type="NCBI Taxonomy" id="39325"/>
    <lineage>
        <taxon>Eukaryota</taxon>
        <taxon>Viridiplantae</taxon>
        <taxon>Streptophyta</taxon>
        <taxon>Embryophyta</taxon>
        <taxon>Tracheophyta</taxon>
        <taxon>Spermatophyta</taxon>
        <taxon>Magnoliopsida</taxon>
        <taxon>Ranunculales</taxon>
        <taxon>Circaeasteraceae</taxon>
        <taxon>Kingdonia</taxon>
    </lineage>
</organism>
<dbReference type="AlphaFoldDB" id="A0A7J7NPM0"/>
<gene>
    <name evidence="2" type="ORF">GIB67_038632</name>
</gene>
<accession>A0A7J7NPM0</accession>
<proteinExistence type="predicted"/>
<comment type="caution">
    <text evidence="2">The sequence shown here is derived from an EMBL/GenBank/DDBJ whole genome shotgun (WGS) entry which is preliminary data.</text>
</comment>